<keyword evidence="1" id="KW-0812">Transmembrane</keyword>
<dbReference type="EMBL" id="BAHD01000024">
    <property type="protein sequence ID" value="GAB95616.1"/>
    <property type="molecule type" value="Genomic_DNA"/>
</dbReference>
<evidence type="ECO:0000256" key="1">
    <source>
        <dbReference type="SAM" id="Phobius"/>
    </source>
</evidence>
<dbReference type="Proteomes" id="UP000008366">
    <property type="component" value="Unassembled WGS sequence"/>
</dbReference>
<evidence type="ECO:0000313" key="3">
    <source>
        <dbReference type="Proteomes" id="UP000008366"/>
    </source>
</evidence>
<keyword evidence="1" id="KW-1133">Transmembrane helix</keyword>
<dbReference type="STRING" id="1184609.KILIM_024_00260"/>
<reference evidence="2 3" key="1">
    <citation type="submission" date="2012-08" db="EMBL/GenBank/DDBJ databases">
        <title>Whole genome shotgun sequence of Kineosphaera limosa NBRC 100340.</title>
        <authorList>
            <person name="Yoshida I."/>
            <person name="Isaki S."/>
            <person name="Hosoyama A."/>
            <person name="Tsuchikane K."/>
            <person name="Katsumata H."/>
            <person name="Ando Y."/>
            <person name="Ohji S."/>
            <person name="Hamada M."/>
            <person name="Tamura T."/>
            <person name="Yamazoe A."/>
            <person name="Yamazaki S."/>
            <person name="Fujita N."/>
        </authorList>
    </citation>
    <scope>NUCLEOTIDE SEQUENCE [LARGE SCALE GENOMIC DNA]</scope>
    <source>
        <strain evidence="2 3">NBRC 100340</strain>
    </source>
</reference>
<evidence type="ECO:0000313" key="2">
    <source>
        <dbReference type="EMBL" id="GAB95616.1"/>
    </source>
</evidence>
<feature type="transmembrane region" description="Helical" evidence="1">
    <location>
        <begin position="80"/>
        <end position="99"/>
    </location>
</feature>
<feature type="transmembrane region" description="Helical" evidence="1">
    <location>
        <begin position="7"/>
        <end position="27"/>
    </location>
</feature>
<accession>K6WP63</accession>
<sequence>MKDYRQPLVTSLGIILGFMLNFLAGWSNATEDGVVLESRADALLAATIAVSGGMLIVVLWRMLSPYAGAADERAHYATTARLYLLAVSISLVGFLLSILI</sequence>
<gene>
    <name evidence="2" type="ORF">KILIM_024_00260</name>
</gene>
<organism evidence="2 3">
    <name type="scientific">Kineosphaera limosa NBRC 100340</name>
    <dbReference type="NCBI Taxonomy" id="1184609"/>
    <lineage>
        <taxon>Bacteria</taxon>
        <taxon>Bacillati</taxon>
        <taxon>Actinomycetota</taxon>
        <taxon>Actinomycetes</taxon>
        <taxon>Micrococcales</taxon>
        <taxon>Dermatophilaceae</taxon>
        <taxon>Kineosphaera</taxon>
    </lineage>
</organism>
<keyword evidence="1" id="KW-0472">Membrane</keyword>
<protein>
    <submittedName>
        <fullName evidence="2">Uncharacterized protein</fullName>
    </submittedName>
</protein>
<comment type="caution">
    <text evidence="2">The sequence shown here is derived from an EMBL/GenBank/DDBJ whole genome shotgun (WGS) entry which is preliminary data.</text>
</comment>
<keyword evidence="3" id="KW-1185">Reference proteome</keyword>
<proteinExistence type="predicted"/>
<name>K6WP63_9MICO</name>
<feature type="transmembrane region" description="Helical" evidence="1">
    <location>
        <begin position="42"/>
        <end position="60"/>
    </location>
</feature>
<dbReference type="AlphaFoldDB" id="K6WP63"/>